<protein>
    <submittedName>
        <fullName evidence="1">LysE family translocator</fullName>
    </submittedName>
</protein>
<dbReference type="EMBL" id="JAENHL010000008">
    <property type="protein sequence ID" value="MBK1870396.1"/>
    <property type="molecule type" value="Genomic_DNA"/>
</dbReference>
<dbReference type="Proteomes" id="UP000616151">
    <property type="component" value="Unassembled WGS sequence"/>
</dbReference>
<sequence length="208" mass="22476">MPINTTDLLVFLTAALTLNLTPGNDMMYVLGQSIKGGARSGIAASFGIATGSFIHLVLVALGIAVVLTQYPAIFDAIRWAGAAYLVWIAYKTLTTPIGNLQTEGRQRSLFAAWRDGVLVNVFNPKTIIFMFAFLPPFIRPENGAPLMQLFILGMIFNIGGTAINCLVAAFAGKIGEMLAQSRTIARVFSLLSASLFLILAARMAFERR</sequence>
<evidence type="ECO:0000313" key="1">
    <source>
        <dbReference type="EMBL" id="MBK1870396.1"/>
    </source>
</evidence>
<reference evidence="1" key="1">
    <citation type="submission" date="2021-01" db="EMBL/GenBank/DDBJ databases">
        <authorList>
            <person name="Sun Q."/>
        </authorList>
    </citation>
    <scope>NUCLEOTIDE SEQUENCE</scope>
    <source>
        <strain evidence="1">YIM B02566</strain>
    </source>
</reference>
<evidence type="ECO:0000313" key="2">
    <source>
        <dbReference type="Proteomes" id="UP000616151"/>
    </source>
</evidence>
<name>A0ACC5RD35_9HYPH</name>
<gene>
    <name evidence="1" type="ORF">JHL16_28790</name>
</gene>
<organism evidence="1 2">
    <name type="scientific">Taklimakanibacter albus</name>
    <dbReference type="NCBI Taxonomy" id="2800327"/>
    <lineage>
        <taxon>Bacteria</taxon>
        <taxon>Pseudomonadati</taxon>
        <taxon>Pseudomonadota</taxon>
        <taxon>Alphaproteobacteria</taxon>
        <taxon>Hyphomicrobiales</taxon>
        <taxon>Aestuariivirgaceae</taxon>
        <taxon>Taklimakanibacter</taxon>
    </lineage>
</organism>
<comment type="caution">
    <text evidence="1">The sequence shown here is derived from an EMBL/GenBank/DDBJ whole genome shotgun (WGS) entry which is preliminary data.</text>
</comment>
<proteinExistence type="predicted"/>
<keyword evidence="2" id="KW-1185">Reference proteome</keyword>
<accession>A0ACC5RD35</accession>